<sequence>MFRSLANQFVNPVQGGGASSAGDSKKAMAPTLRSDLYSAIDMTKAWLTGGLGRGQAGDGVSYQSILTLAQKHFPDLNLGLESVGQTESEVALVIGGVTNMVLELSKWEGMAGAMAMSTWTDALVEGHRRVDAESRKGLIANGITRGLNYNTDMALMTKEFTAKIQIISSLKSGELAYFPPSFISFFLLQIA</sequence>
<dbReference type="EMBL" id="JANBPK010001475">
    <property type="protein sequence ID" value="KAJ2922817.1"/>
    <property type="molecule type" value="Genomic_DNA"/>
</dbReference>
<comment type="caution">
    <text evidence="1">The sequence shown here is derived from an EMBL/GenBank/DDBJ whole genome shotgun (WGS) entry which is preliminary data.</text>
</comment>
<name>A0A9W8IUF8_9AGAR</name>
<dbReference type="OrthoDB" id="3200419at2759"/>
<protein>
    <submittedName>
        <fullName evidence="1">Uncharacterized protein</fullName>
    </submittedName>
</protein>
<organism evidence="1 2">
    <name type="scientific">Candolleomyces eurysporus</name>
    <dbReference type="NCBI Taxonomy" id="2828524"/>
    <lineage>
        <taxon>Eukaryota</taxon>
        <taxon>Fungi</taxon>
        <taxon>Dikarya</taxon>
        <taxon>Basidiomycota</taxon>
        <taxon>Agaricomycotina</taxon>
        <taxon>Agaricomycetes</taxon>
        <taxon>Agaricomycetidae</taxon>
        <taxon>Agaricales</taxon>
        <taxon>Agaricineae</taxon>
        <taxon>Psathyrellaceae</taxon>
        <taxon>Candolleomyces</taxon>
    </lineage>
</organism>
<feature type="non-terminal residue" evidence="1">
    <location>
        <position position="191"/>
    </location>
</feature>
<gene>
    <name evidence="1" type="ORF">H1R20_g14282</name>
</gene>
<evidence type="ECO:0000313" key="1">
    <source>
        <dbReference type="EMBL" id="KAJ2922817.1"/>
    </source>
</evidence>
<reference evidence="1" key="1">
    <citation type="submission" date="2022-06" db="EMBL/GenBank/DDBJ databases">
        <title>Genome Sequence of Candolleomyces eurysporus.</title>
        <authorList>
            <person name="Buettner E."/>
        </authorList>
    </citation>
    <scope>NUCLEOTIDE SEQUENCE</scope>
    <source>
        <strain evidence="1">VTCC 930004</strain>
    </source>
</reference>
<keyword evidence="2" id="KW-1185">Reference proteome</keyword>
<evidence type="ECO:0000313" key="2">
    <source>
        <dbReference type="Proteomes" id="UP001140091"/>
    </source>
</evidence>
<accession>A0A9W8IUF8</accession>
<dbReference type="Proteomes" id="UP001140091">
    <property type="component" value="Unassembled WGS sequence"/>
</dbReference>
<proteinExistence type="predicted"/>
<dbReference type="AlphaFoldDB" id="A0A9W8IUF8"/>